<name>A0AAJ0GT27_9PEZI</name>
<dbReference type="Proteomes" id="UP001273166">
    <property type="component" value="Unassembled WGS sequence"/>
</dbReference>
<sequence length="188" mass="21087">MENQLTTCQPRPTSETLPAELRIQILSSISNLEDLMAAVRSLPVLHEQYLLDRQRILGRMVKATLGNALVDAYMLRRATELCSRQPVLPTETIQSLLAEYQSLHHSDPDGILALCSLDDLIGISRYYLSVVRQDVVEASALMEAAFEELVSSPQCGFNIEAVLFTTTTRADLLSTAHRFQFEWEFGNT</sequence>
<gene>
    <name evidence="1" type="ORF">B0T15DRAFT_493789</name>
</gene>
<protein>
    <submittedName>
        <fullName evidence="1">Uncharacterized protein</fullName>
    </submittedName>
</protein>
<keyword evidence="2" id="KW-1185">Reference proteome</keyword>
<dbReference type="AlphaFoldDB" id="A0AAJ0GT27"/>
<dbReference type="RefSeq" id="XP_062721418.1">
    <property type="nucleotide sequence ID" value="XM_062866971.1"/>
</dbReference>
<comment type="caution">
    <text evidence="1">The sequence shown here is derived from an EMBL/GenBank/DDBJ whole genome shotgun (WGS) entry which is preliminary data.</text>
</comment>
<reference evidence="1" key="2">
    <citation type="submission" date="2023-06" db="EMBL/GenBank/DDBJ databases">
        <authorList>
            <consortium name="Lawrence Berkeley National Laboratory"/>
            <person name="Mondo S.J."/>
            <person name="Hensen N."/>
            <person name="Bonometti L."/>
            <person name="Westerberg I."/>
            <person name="Brannstrom I.O."/>
            <person name="Guillou S."/>
            <person name="Cros-Aarteil S."/>
            <person name="Calhoun S."/>
            <person name="Haridas S."/>
            <person name="Kuo A."/>
            <person name="Pangilinan J."/>
            <person name="Riley R."/>
            <person name="Labutti K."/>
            <person name="Andreopoulos B."/>
            <person name="Lipzen A."/>
            <person name="Chen C."/>
            <person name="Yanf M."/>
            <person name="Daum C."/>
            <person name="Ng V."/>
            <person name="Clum A."/>
            <person name="Steindorff A."/>
            <person name="Ohm R."/>
            <person name="Martin F."/>
            <person name="Silar P."/>
            <person name="Natvig D."/>
            <person name="Lalanne C."/>
            <person name="Gautier V."/>
            <person name="Ament-Velasquez S.L."/>
            <person name="Kruys A."/>
            <person name="Hutchinson M.I."/>
            <person name="Powell A.J."/>
            <person name="Barry K."/>
            <person name="Miller A.N."/>
            <person name="Grigoriev I.V."/>
            <person name="Debuchy R."/>
            <person name="Gladieux P."/>
            <person name="Thoren M.H."/>
            <person name="Johannesson H."/>
        </authorList>
    </citation>
    <scope>NUCLEOTIDE SEQUENCE</scope>
    <source>
        <strain evidence="1">CBS 333.67</strain>
    </source>
</reference>
<reference evidence="1" key="1">
    <citation type="journal article" date="2023" name="Mol. Phylogenet. Evol.">
        <title>Genome-scale phylogeny and comparative genomics of the fungal order Sordariales.</title>
        <authorList>
            <person name="Hensen N."/>
            <person name="Bonometti L."/>
            <person name="Westerberg I."/>
            <person name="Brannstrom I.O."/>
            <person name="Guillou S."/>
            <person name="Cros-Aarteil S."/>
            <person name="Calhoun S."/>
            <person name="Haridas S."/>
            <person name="Kuo A."/>
            <person name="Mondo S."/>
            <person name="Pangilinan J."/>
            <person name="Riley R."/>
            <person name="LaButti K."/>
            <person name="Andreopoulos B."/>
            <person name="Lipzen A."/>
            <person name="Chen C."/>
            <person name="Yan M."/>
            <person name="Daum C."/>
            <person name="Ng V."/>
            <person name="Clum A."/>
            <person name="Steindorff A."/>
            <person name="Ohm R.A."/>
            <person name="Martin F."/>
            <person name="Silar P."/>
            <person name="Natvig D.O."/>
            <person name="Lalanne C."/>
            <person name="Gautier V."/>
            <person name="Ament-Velasquez S.L."/>
            <person name="Kruys A."/>
            <person name="Hutchinson M.I."/>
            <person name="Powell A.J."/>
            <person name="Barry K."/>
            <person name="Miller A.N."/>
            <person name="Grigoriev I.V."/>
            <person name="Debuchy R."/>
            <person name="Gladieux P."/>
            <person name="Hiltunen Thoren M."/>
            <person name="Johannesson H."/>
        </authorList>
    </citation>
    <scope>NUCLEOTIDE SEQUENCE</scope>
    <source>
        <strain evidence="1">CBS 333.67</strain>
    </source>
</reference>
<evidence type="ECO:0000313" key="1">
    <source>
        <dbReference type="EMBL" id="KAK3305638.1"/>
    </source>
</evidence>
<evidence type="ECO:0000313" key="2">
    <source>
        <dbReference type="Proteomes" id="UP001273166"/>
    </source>
</evidence>
<accession>A0AAJ0GT27</accession>
<proteinExistence type="predicted"/>
<organism evidence="1 2">
    <name type="scientific">Chaetomium strumarium</name>
    <dbReference type="NCBI Taxonomy" id="1170767"/>
    <lineage>
        <taxon>Eukaryota</taxon>
        <taxon>Fungi</taxon>
        <taxon>Dikarya</taxon>
        <taxon>Ascomycota</taxon>
        <taxon>Pezizomycotina</taxon>
        <taxon>Sordariomycetes</taxon>
        <taxon>Sordariomycetidae</taxon>
        <taxon>Sordariales</taxon>
        <taxon>Chaetomiaceae</taxon>
        <taxon>Chaetomium</taxon>
    </lineage>
</organism>
<dbReference type="GeneID" id="87885800"/>
<dbReference type="EMBL" id="JAUDZG010000004">
    <property type="protein sequence ID" value="KAK3305638.1"/>
    <property type="molecule type" value="Genomic_DNA"/>
</dbReference>